<dbReference type="Gramene" id="mRNA:HanXRQr2_Chr16g0738511">
    <property type="protein sequence ID" value="mRNA:HanXRQr2_Chr16g0738511"/>
    <property type="gene ID" value="HanXRQr2_Chr16g0738511"/>
</dbReference>
<evidence type="ECO:0000313" key="2">
    <source>
        <dbReference type="EMBL" id="KAF5759207.1"/>
    </source>
</evidence>
<evidence type="ECO:0000256" key="1">
    <source>
        <dbReference type="SAM" id="MobiDB-lite"/>
    </source>
</evidence>
<comment type="caution">
    <text evidence="2">The sequence shown here is derived from an EMBL/GenBank/DDBJ whole genome shotgun (WGS) entry which is preliminary data.</text>
</comment>
<reference evidence="2" key="1">
    <citation type="journal article" date="2017" name="Nature">
        <title>The sunflower genome provides insights into oil metabolism, flowering and Asterid evolution.</title>
        <authorList>
            <person name="Badouin H."/>
            <person name="Gouzy J."/>
            <person name="Grassa C.J."/>
            <person name="Murat F."/>
            <person name="Staton S.E."/>
            <person name="Cottret L."/>
            <person name="Lelandais-Briere C."/>
            <person name="Owens G.L."/>
            <person name="Carrere S."/>
            <person name="Mayjonade B."/>
            <person name="Legrand L."/>
            <person name="Gill N."/>
            <person name="Kane N.C."/>
            <person name="Bowers J.E."/>
            <person name="Hubner S."/>
            <person name="Bellec A."/>
            <person name="Berard A."/>
            <person name="Berges H."/>
            <person name="Blanchet N."/>
            <person name="Boniface M.C."/>
            <person name="Brunel D."/>
            <person name="Catrice O."/>
            <person name="Chaidir N."/>
            <person name="Claudel C."/>
            <person name="Donnadieu C."/>
            <person name="Faraut T."/>
            <person name="Fievet G."/>
            <person name="Helmstetter N."/>
            <person name="King M."/>
            <person name="Knapp S.J."/>
            <person name="Lai Z."/>
            <person name="Le Paslier M.C."/>
            <person name="Lippi Y."/>
            <person name="Lorenzon L."/>
            <person name="Mandel J.R."/>
            <person name="Marage G."/>
            <person name="Marchand G."/>
            <person name="Marquand E."/>
            <person name="Bret-Mestries E."/>
            <person name="Morien E."/>
            <person name="Nambeesan S."/>
            <person name="Nguyen T."/>
            <person name="Pegot-Espagnet P."/>
            <person name="Pouilly N."/>
            <person name="Raftis F."/>
            <person name="Sallet E."/>
            <person name="Schiex T."/>
            <person name="Thomas J."/>
            <person name="Vandecasteele C."/>
            <person name="Vares D."/>
            <person name="Vear F."/>
            <person name="Vautrin S."/>
            <person name="Crespi M."/>
            <person name="Mangin B."/>
            <person name="Burke J.M."/>
            <person name="Salse J."/>
            <person name="Munos S."/>
            <person name="Vincourt P."/>
            <person name="Rieseberg L.H."/>
            <person name="Langlade N.B."/>
        </authorList>
    </citation>
    <scope>NUCLEOTIDE SEQUENCE</scope>
    <source>
        <tissue evidence="2">Leaves</tissue>
    </source>
</reference>
<evidence type="ECO:0000313" key="3">
    <source>
        <dbReference type="Proteomes" id="UP000215914"/>
    </source>
</evidence>
<feature type="compositionally biased region" description="Basic residues" evidence="1">
    <location>
        <begin position="1"/>
        <end position="10"/>
    </location>
</feature>
<dbReference type="EMBL" id="MNCJ02000331">
    <property type="protein sequence ID" value="KAF5759207.1"/>
    <property type="molecule type" value="Genomic_DNA"/>
</dbReference>
<dbReference type="AlphaFoldDB" id="A0A9K3GX46"/>
<dbReference type="PANTHER" id="PTHR34835">
    <property type="entry name" value="OS07G0283600 PROTEIN-RELATED"/>
    <property type="match status" value="1"/>
</dbReference>
<gene>
    <name evidence="2" type="ORF">HanXRQr2_Chr16g0738511</name>
</gene>
<accession>A0A9K3GX46</accession>
<feature type="region of interest" description="Disordered" evidence="1">
    <location>
        <begin position="1"/>
        <end position="43"/>
    </location>
</feature>
<keyword evidence="3" id="KW-1185">Reference proteome</keyword>
<sequence>MPRQPSRKRNQSVSPRSDARHRTKNQKLVVQQPLPPLNTRSSPKQLFNATVRLSARQKEAIKNMGLGGMLGFSVNGIPEKLAFHVVDQFDADSMTLNLGSSKLVVDGGLISKLLGIRDEGLCFSDVEPTKTLHPSLKARRARYPPTSYIAPSLVSSEIQRDKYADMAHFWTNFAVLFLTTMLLYVDSTQQPTWNTGDGVRAIHLWTKELLTRRQDYEIVTGGFGHGEAKSLSDGTVEKDVDGERVNSCVLEKTGENTSKDPSCVDKWIDELVALRARIEKVLGDRLTEDPNNETHKMLKCKYIEVLDVLPCFPAKGLKAFEDGEMLK</sequence>
<protein>
    <submittedName>
        <fullName evidence="2">Uncharacterized protein</fullName>
    </submittedName>
</protein>
<reference evidence="2" key="2">
    <citation type="submission" date="2020-06" db="EMBL/GenBank/DDBJ databases">
        <title>Helianthus annuus Genome sequencing and assembly Release 2.</title>
        <authorList>
            <person name="Gouzy J."/>
            <person name="Langlade N."/>
            <person name="Munos S."/>
        </authorList>
    </citation>
    <scope>NUCLEOTIDE SEQUENCE</scope>
    <source>
        <tissue evidence="2">Leaves</tissue>
    </source>
</reference>
<name>A0A9K3GX46_HELAN</name>
<organism evidence="2 3">
    <name type="scientific">Helianthus annuus</name>
    <name type="common">Common sunflower</name>
    <dbReference type="NCBI Taxonomy" id="4232"/>
    <lineage>
        <taxon>Eukaryota</taxon>
        <taxon>Viridiplantae</taxon>
        <taxon>Streptophyta</taxon>
        <taxon>Embryophyta</taxon>
        <taxon>Tracheophyta</taxon>
        <taxon>Spermatophyta</taxon>
        <taxon>Magnoliopsida</taxon>
        <taxon>eudicotyledons</taxon>
        <taxon>Gunneridae</taxon>
        <taxon>Pentapetalae</taxon>
        <taxon>asterids</taxon>
        <taxon>campanulids</taxon>
        <taxon>Asterales</taxon>
        <taxon>Asteraceae</taxon>
        <taxon>Asteroideae</taxon>
        <taxon>Heliantheae alliance</taxon>
        <taxon>Heliantheae</taxon>
        <taxon>Helianthus</taxon>
    </lineage>
</organism>
<proteinExistence type="predicted"/>
<dbReference type="PANTHER" id="PTHR34835:SF34">
    <property type="entry name" value="OS08G0555500 PROTEIN"/>
    <property type="match status" value="1"/>
</dbReference>
<dbReference type="Proteomes" id="UP000215914">
    <property type="component" value="Unassembled WGS sequence"/>
</dbReference>